<evidence type="ECO:0000259" key="1">
    <source>
        <dbReference type="Pfam" id="PF18545"/>
    </source>
</evidence>
<dbReference type="Proteomes" id="UP001139494">
    <property type="component" value="Unassembled WGS sequence"/>
</dbReference>
<sequence>MAKGSPHQETASKGWSTDSQIVREFDRPVRVSDAVIETLTKAIEDWSELSKFPPVAEFVDADNLDGLFKTRAVDDTSHIPSVEFLFQDALVTVMYGATVRVIVEQDT</sequence>
<comment type="caution">
    <text evidence="2">The sequence shown here is derived from an EMBL/GenBank/DDBJ whole genome shotgun (WGS) entry which is preliminary data.</text>
</comment>
<dbReference type="InterPro" id="IPR040624">
    <property type="entry name" value="HalOD1"/>
</dbReference>
<dbReference type="RefSeq" id="WP_256030538.1">
    <property type="nucleotide sequence ID" value="NZ_JAHLKM010000026.1"/>
</dbReference>
<evidence type="ECO:0000313" key="3">
    <source>
        <dbReference type="Proteomes" id="UP001139494"/>
    </source>
</evidence>
<feature type="domain" description="Halobacterial output" evidence="1">
    <location>
        <begin position="30"/>
        <end position="101"/>
    </location>
</feature>
<reference evidence="2" key="1">
    <citation type="journal article" date="2023" name="Front. Microbiol.">
        <title>Genomic-based phylogenetic and metabolic analyses of the genus Natronomonas, and description of Natronomonas aquatica sp. nov.</title>
        <authorList>
            <person name="Garcia-Roldan A."/>
            <person name="Duran-Viseras A."/>
            <person name="de la Haba R.R."/>
            <person name="Corral P."/>
            <person name="Sanchez-Porro C."/>
            <person name="Ventosa A."/>
        </authorList>
    </citation>
    <scope>NUCLEOTIDE SEQUENCE</scope>
    <source>
        <strain evidence="2">F2-12</strain>
    </source>
</reference>
<evidence type="ECO:0000313" key="2">
    <source>
        <dbReference type="EMBL" id="MCQ4334495.1"/>
    </source>
</evidence>
<dbReference type="EMBL" id="JAHLKM010000026">
    <property type="protein sequence ID" value="MCQ4334495.1"/>
    <property type="molecule type" value="Genomic_DNA"/>
</dbReference>
<dbReference type="Pfam" id="PF18545">
    <property type="entry name" value="HalOD1"/>
    <property type="match status" value="1"/>
</dbReference>
<protein>
    <recommendedName>
        <fullName evidence="1">Halobacterial output domain-containing protein</fullName>
    </recommendedName>
</protein>
<keyword evidence="3" id="KW-1185">Reference proteome</keyword>
<dbReference type="AlphaFoldDB" id="A0A9R1D7T3"/>
<organism evidence="2 3">
    <name type="scientific">Natronomonas aquatica</name>
    <dbReference type="NCBI Taxonomy" id="2841590"/>
    <lineage>
        <taxon>Archaea</taxon>
        <taxon>Methanobacteriati</taxon>
        <taxon>Methanobacteriota</taxon>
        <taxon>Stenosarchaea group</taxon>
        <taxon>Halobacteria</taxon>
        <taxon>Halobacteriales</taxon>
        <taxon>Natronomonadaceae</taxon>
        <taxon>Natronomonas</taxon>
    </lineage>
</organism>
<accession>A0A9R1D7T3</accession>
<name>A0A9R1D7T3_9EURY</name>
<proteinExistence type="predicted"/>
<gene>
    <name evidence="2" type="ORF">KM295_13610</name>
</gene>